<comment type="caution">
    <text evidence="2">The sequence shown here is derived from an EMBL/GenBank/DDBJ whole genome shotgun (WGS) entry which is preliminary data.</text>
</comment>
<name>A0ABV9RT00_9PSEU</name>
<dbReference type="EMBL" id="JBHSIS010000002">
    <property type="protein sequence ID" value="MFC4852102.1"/>
    <property type="molecule type" value="Genomic_DNA"/>
</dbReference>
<dbReference type="Proteomes" id="UP001595859">
    <property type="component" value="Unassembled WGS sequence"/>
</dbReference>
<accession>A0ABV9RT00</accession>
<dbReference type="InterPro" id="IPR011251">
    <property type="entry name" value="Luciferase-like_dom"/>
</dbReference>
<evidence type="ECO:0000313" key="2">
    <source>
        <dbReference type="EMBL" id="MFC4852102.1"/>
    </source>
</evidence>
<dbReference type="SUPFAM" id="SSF51679">
    <property type="entry name" value="Bacterial luciferase-like"/>
    <property type="match status" value="1"/>
</dbReference>
<gene>
    <name evidence="2" type="ORF">ACFPCV_01210</name>
</gene>
<dbReference type="EC" id="1.-.-.-" evidence="2"/>
<dbReference type="PANTHER" id="PTHR43244">
    <property type="match status" value="1"/>
</dbReference>
<feature type="domain" description="Luciferase-like" evidence="1">
    <location>
        <begin position="13"/>
        <end position="311"/>
    </location>
</feature>
<organism evidence="2 3">
    <name type="scientific">Actinophytocola glycyrrhizae</name>
    <dbReference type="NCBI Taxonomy" id="2044873"/>
    <lineage>
        <taxon>Bacteria</taxon>
        <taxon>Bacillati</taxon>
        <taxon>Actinomycetota</taxon>
        <taxon>Actinomycetes</taxon>
        <taxon>Pseudonocardiales</taxon>
        <taxon>Pseudonocardiaceae</taxon>
    </lineage>
</organism>
<reference evidence="3" key="1">
    <citation type="journal article" date="2019" name="Int. J. Syst. Evol. Microbiol.">
        <title>The Global Catalogue of Microorganisms (GCM) 10K type strain sequencing project: providing services to taxonomists for standard genome sequencing and annotation.</title>
        <authorList>
            <consortium name="The Broad Institute Genomics Platform"/>
            <consortium name="The Broad Institute Genome Sequencing Center for Infectious Disease"/>
            <person name="Wu L."/>
            <person name="Ma J."/>
        </authorList>
    </citation>
    <scope>NUCLEOTIDE SEQUENCE [LARGE SCALE GENOMIC DNA]</scope>
    <source>
        <strain evidence="3">ZS-22-S1</strain>
    </source>
</reference>
<proteinExistence type="predicted"/>
<keyword evidence="3" id="KW-1185">Reference proteome</keyword>
<dbReference type="PANTHER" id="PTHR43244:SF2">
    <property type="entry name" value="CONSERVED HYPOTHETICAL ALANINE AND PROLINE-RICH PROTEIN"/>
    <property type="match status" value="1"/>
</dbReference>
<dbReference type="RefSeq" id="WP_378053504.1">
    <property type="nucleotide sequence ID" value="NZ_JBHSIS010000002.1"/>
</dbReference>
<dbReference type="InterPro" id="IPR019919">
    <property type="entry name" value="Lucif-like_OxRdtase_MSMEG_2256"/>
</dbReference>
<evidence type="ECO:0000259" key="1">
    <source>
        <dbReference type="Pfam" id="PF00296"/>
    </source>
</evidence>
<dbReference type="Gene3D" id="3.20.20.30">
    <property type="entry name" value="Luciferase-like domain"/>
    <property type="match status" value="1"/>
</dbReference>
<keyword evidence="2" id="KW-0560">Oxidoreductase</keyword>
<dbReference type="Pfam" id="PF00296">
    <property type="entry name" value="Bac_luciferase"/>
    <property type="match status" value="1"/>
</dbReference>
<protein>
    <submittedName>
        <fullName evidence="2">TIGR03617 family F420-dependent LLM class oxidoreductase</fullName>
        <ecNumber evidence="2">1.-.-.-</ecNumber>
    </submittedName>
</protein>
<evidence type="ECO:0000313" key="3">
    <source>
        <dbReference type="Proteomes" id="UP001595859"/>
    </source>
</evidence>
<dbReference type="NCBIfam" id="TIGR03617">
    <property type="entry name" value="F420_MSMEG_2256"/>
    <property type="match status" value="1"/>
</dbReference>
<dbReference type="InterPro" id="IPR036661">
    <property type="entry name" value="Luciferase-like_sf"/>
</dbReference>
<dbReference type="InterPro" id="IPR050564">
    <property type="entry name" value="F420-G6PD/mer"/>
</dbReference>
<dbReference type="GO" id="GO:0016491">
    <property type="term" value="F:oxidoreductase activity"/>
    <property type="evidence" value="ECO:0007669"/>
    <property type="project" value="UniProtKB-KW"/>
</dbReference>
<dbReference type="CDD" id="cd01097">
    <property type="entry name" value="Tetrahydromethanopterin_reductase"/>
    <property type="match status" value="1"/>
</dbReference>
<sequence length="339" mass="36597">MLVDGNIGGVVDGTAGGSVHEIDAQVAQARRIGLDGVWTTETSRDPFLPLLLATQRAPELTVGTAVAVAFARNPMTVAVTANDLHAMSGGRFVLGLGSQVSAHITRRFSMPWSNPAARMREFVLALRAIWSSWQTGERLRFTGEYYSHTLMPPLFRPDPNPHGTPPVVLAAVGPRMTRVAAEVADGLLVHSLTSERYLREVTRPQLTGHAPGFTVCYPGLVATGADERTFAAAVAKVREQIAFYAATPAYRAVLDLHGWGDLHTELHRLSRRGDWDTMTGLVDDTVLRTFAVVGEPAEAGAEIAGRYAGLVDRFTLYTPYPLDEPTRAAVVSSVRDKAG</sequence>